<keyword evidence="6" id="KW-1185">Reference proteome</keyword>
<dbReference type="InterPro" id="IPR050535">
    <property type="entry name" value="DNA_Repair-Maintenance_Comp"/>
</dbReference>
<evidence type="ECO:0000256" key="3">
    <source>
        <dbReference type="ARBA" id="ARBA00022839"/>
    </source>
</evidence>
<evidence type="ECO:0000313" key="5">
    <source>
        <dbReference type="EMBL" id="AXX98612.1"/>
    </source>
</evidence>
<keyword evidence="3 5" id="KW-0269">Exonuclease</keyword>
<dbReference type="EMBL" id="CP032125">
    <property type="protein sequence ID" value="AXX98612.1"/>
    <property type="molecule type" value="Genomic_DNA"/>
</dbReference>
<dbReference type="InterPro" id="IPR041796">
    <property type="entry name" value="Mre11_N"/>
</dbReference>
<sequence>MIRFIHTSDLHLGRRFGNMPEDVRGRLVDARHQILDRLVQAACDHNATHILVAGDIFDTETPTDPIWRQALTAMGRNPDIQWWLIPGNHDSLAAESLWQRFRHHAPANVHLIDTDKPIEIEKNVCLLPCPLPRRYPGRDLTAWMVNHKTDPQALRIGLAHGAIRDFSEGSIEGDDIIPPDRAETARLDYLALGDWHGRISVGKRTWYSGTPERDSFRHVGRGTCLAITLDGPGTEPIIETIETGKFYWIDEDLPLVPGQSAVEAFEALLPPDRALLRDYMFRVRASGRSTLAEQSALRVTAETAAPEFCHFILDESALETEFEDADLDTIDHAGALRVAAEELSEKAQDNERSAEARKISAAALNRLYGYLQEGQQ</sequence>
<organism evidence="5 6">
    <name type="scientific">Profundibacter amoris</name>
    <dbReference type="NCBI Taxonomy" id="2171755"/>
    <lineage>
        <taxon>Bacteria</taxon>
        <taxon>Pseudomonadati</taxon>
        <taxon>Pseudomonadota</taxon>
        <taxon>Alphaproteobacteria</taxon>
        <taxon>Rhodobacterales</taxon>
        <taxon>Paracoccaceae</taxon>
        <taxon>Profundibacter</taxon>
    </lineage>
</organism>
<dbReference type="InterPro" id="IPR029052">
    <property type="entry name" value="Metallo-depent_PP-like"/>
</dbReference>
<dbReference type="InterPro" id="IPR004843">
    <property type="entry name" value="Calcineurin-like_PHP"/>
</dbReference>
<feature type="domain" description="Calcineurin-like phosphoesterase" evidence="4">
    <location>
        <begin position="2"/>
        <end position="101"/>
    </location>
</feature>
<dbReference type="Pfam" id="PF00149">
    <property type="entry name" value="Metallophos"/>
    <property type="match status" value="1"/>
</dbReference>
<accession>A0A347UID4</accession>
<dbReference type="KEGG" id="pamo:BAR1_12175"/>
<evidence type="ECO:0000313" key="6">
    <source>
        <dbReference type="Proteomes" id="UP000261704"/>
    </source>
</evidence>
<keyword evidence="2" id="KW-0378">Hydrolase</keyword>
<evidence type="ECO:0000259" key="4">
    <source>
        <dbReference type="Pfam" id="PF00149"/>
    </source>
</evidence>
<dbReference type="Gene3D" id="3.60.21.10">
    <property type="match status" value="1"/>
</dbReference>
<evidence type="ECO:0000256" key="2">
    <source>
        <dbReference type="ARBA" id="ARBA00022801"/>
    </source>
</evidence>
<dbReference type="OrthoDB" id="9773856at2"/>
<dbReference type="CDD" id="cd00840">
    <property type="entry name" value="MPP_Mre11_N"/>
    <property type="match status" value="1"/>
</dbReference>
<dbReference type="GO" id="GO:0004527">
    <property type="term" value="F:exonuclease activity"/>
    <property type="evidence" value="ECO:0007669"/>
    <property type="project" value="UniProtKB-KW"/>
</dbReference>
<name>A0A347UID4_9RHOB</name>
<keyword evidence="1" id="KW-0540">Nuclease</keyword>
<dbReference type="Proteomes" id="UP000261704">
    <property type="component" value="Chromosome"/>
</dbReference>
<evidence type="ECO:0000256" key="1">
    <source>
        <dbReference type="ARBA" id="ARBA00022722"/>
    </source>
</evidence>
<dbReference type="PANTHER" id="PTHR30337">
    <property type="entry name" value="COMPONENT OF ATP-DEPENDENT DSDNA EXONUCLEASE"/>
    <property type="match status" value="1"/>
</dbReference>
<dbReference type="PIRSF" id="PIRSF033093">
    <property type="entry name" value="UCP_ML1119"/>
    <property type="match status" value="1"/>
</dbReference>
<dbReference type="PANTHER" id="PTHR30337:SF0">
    <property type="entry name" value="NUCLEASE SBCCD SUBUNIT D"/>
    <property type="match status" value="1"/>
</dbReference>
<gene>
    <name evidence="5" type="ORF">BAR1_12175</name>
</gene>
<dbReference type="RefSeq" id="WP_118943267.1">
    <property type="nucleotide sequence ID" value="NZ_CP032125.1"/>
</dbReference>
<protein>
    <submittedName>
        <fullName evidence="5">DNA repair exonuclease</fullName>
    </submittedName>
</protein>
<dbReference type="InterPro" id="IPR014577">
    <property type="entry name" value="UCP033093_metalloPase"/>
</dbReference>
<dbReference type="SUPFAM" id="SSF56300">
    <property type="entry name" value="Metallo-dependent phosphatases"/>
    <property type="match status" value="1"/>
</dbReference>
<reference evidence="5 6" key="1">
    <citation type="submission" date="2018-09" db="EMBL/GenBank/DDBJ databases">
        <title>Profundibacter amoris BAR1 gen. nov., sp. nov., a new member of the Roseobacter clade isolated at Lokis Castle Vent Field on the Arctic Mid-Oceanic Ridge.</title>
        <authorList>
            <person name="Le Moine Bauer S."/>
            <person name="Sjoeberg A.G."/>
            <person name="L'Haridon S."/>
            <person name="Stokke R."/>
            <person name="Roalkvam I."/>
            <person name="Steen I.H."/>
            <person name="Dahle H."/>
        </authorList>
    </citation>
    <scope>NUCLEOTIDE SEQUENCE [LARGE SCALE GENOMIC DNA]</scope>
    <source>
        <strain evidence="5 6">BAR1</strain>
    </source>
</reference>
<proteinExistence type="predicted"/>
<dbReference type="AlphaFoldDB" id="A0A347UID4"/>